<dbReference type="EMBL" id="CAOQHR010000002">
    <property type="protein sequence ID" value="CAI6321551.1"/>
    <property type="molecule type" value="Genomic_DNA"/>
</dbReference>
<reference evidence="1" key="1">
    <citation type="submission" date="2023-01" db="EMBL/GenBank/DDBJ databases">
        <authorList>
            <person name="Van Ghelder C."/>
            <person name="Rancurel C."/>
        </authorList>
    </citation>
    <scope>NUCLEOTIDE SEQUENCE</scope>
    <source>
        <strain evidence="1">CNCM I-4278</strain>
    </source>
</reference>
<gene>
    <name evidence="1" type="ORF">PDIGIT_LOCUS3618</name>
</gene>
<proteinExistence type="predicted"/>
<keyword evidence="2" id="KW-1185">Reference proteome</keyword>
<evidence type="ECO:0000313" key="2">
    <source>
        <dbReference type="Proteomes" id="UP001152607"/>
    </source>
</evidence>
<name>A0A9W4XJA7_9PLEO</name>
<organism evidence="1 2">
    <name type="scientific">Periconia digitata</name>
    <dbReference type="NCBI Taxonomy" id="1303443"/>
    <lineage>
        <taxon>Eukaryota</taxon>
        <taxon>Fungi</taxon>
        <taxon>Dikarya</taxon>
        <taxon>Ascomycota</taxon>
        <taxon>Pezizomycotina</taxon>
        <taxon>Dothideomycetes</taxon>
        <taxon>Pleosporomycetidae</taxon>
        <taxon>Pleosporales</taxon>
        <taxon>Massarineae</taxon>
        <taxon>Periconiaceae</taxon>
        <taxon>Periconia</taxon>
    </lineage>
</organism>
<comment type="caution">
    <text evidence="1">The sequence shown here is derived from an EMBL/GenBank/DDBJ whole genome shotgun (WGS) entry which is preliminary data.</text>
</comment>
<accession>A0A9W4XJA7</accession>
<sequence length="51" mass="5883">MHHQMTQTVTREPQAVTRTMKAYLNDESVLAMDSTESVVDFSHFVVDDRNI</sequence>
<dbReference type="AlphaFoldDB" id="A0A9W4XJA7"/>
<protein>
    <submittedName>
        <fullName evidence="1">Uncharacterized protein</fullName>
    </submittedName>
</protein>
<evidence type="ECO:0000313" key="1">
    <source>
        <dbReference type="EMBL" id="CAI6321551.1"/>
    </source>
</evidence>
<dbReference type="Proteomes" id="UP001152607">
    <property type="component" value="Unassembled WGS sequence"/>
</dbReference>